<sequence>MPHRARREVRSGARPGARVLVRAAALAAAAHLALLGTATGTAPASAARTDHGANPQTAGGSPAGQAGALSPAGLAGPAAPAERPARVPAVVTTQQQVEVTQLGTTTVQVPQDATAVSVTLYGAADTAANRPGSIATGSAEIGSGTPIRQGRNLLVVLDPVSTMLAASPLEPWLSAAGGSTPGTFPADPRVFPVASTQPAANPGPARALLVFTVPAGDIGQLPAGVDFGPVTAPGSALRNVTFTSSGTAPLTLTSITATPPFAVENTGTSCPAGTAIPAGRPCSVAVQVAVGGRGPVTGTLTFTGNMPGGSRTVALTAAGITIPRPPTGLSATAGDAHNVLSWMPPADDGGSPLTEYQIFRSGGEQAGTAVIGTVSAATLVYTDTGLTQGTAYTYTVRAVNQNGASEMTAPVTASPAAALAVATTVLAPATAGQQYSAKLQAVGGTPPYRWAADGPLPGGMTLDPLTGDLTGIPGDPGQNAFTVRVADSSVPAREAEQTLTFAVQPPAGSSPTPTANTTGQAARTPQTAGDGDGGTGFATWAWALLGGAGLVGAVIAVRRLRARS</sequence>
<feature type="transmembrane region" description="Helical" evidence="4">
    <location>
        <begin position="537"/>
        <end position="557"/>
    </location>
</feature>
<accession>A0AA41PYQ6</accession>
<keyword evidence="5" id="KW-0732">Signal</keyword>
<dbReference type="PROSITE" id="PS50853">
    <property type="entry name" value="FN3"/>
    <property type="match status" value="1"/>
</dbReference>
<proteinExistence type="predicted"/>
<dbReference type="GO" id="GO:0000272">
    <property type="term" value="P:polysaccharide catabolic process"/>
    <property type="evidence" value="ECO:0007669"/>
    <property type="project" value="UniProtKB-KW"/>
</dbReference>
<keyword evidence="1" id="KW-0378">Hydrolase</keyword>
<evidence type="ECO:0000313" key="7">
    <source>
        <dbReference type="EMBL" id="MCF2527616.1"/>
    </source>
</evidence>
<dbReference type="Gene3D" id="2.60.40.10">
    <property type="entry name" value="Immunoglobulins"/>
    <property type="match status" value="3"/>
</dbReference>
<keyword evidence="2" id="KW-0119">Carbohydrate metabolism</keyword>
<organism evidence="7 8">
    <name type="scientific">Yinghuangia soli</name>
    <dbReference type="NCBI Taxonomy" id="2908204"/>
    <lineage>
        <taxon>Bacteria</taxon>
        <taxon>Bacillati</taxon>
        <taxon>Actinomycetota</taxon>
        <taxon>Actinomycetes</taxon>
        <taxon>Kitasatosporales</taxon>
        <taxon>Streptomycetaceae</taxon>
        <taxon>Yinghuangia</taxon>
    </lineage>
</organism>
<keyword evidence="4" id="KW-1133">Transmembrane helix</keyword>
<dbReference type="Proteomes" id="UP001165378">
    <property type="component" value="Unassembled WGS sequence"/>
</dbReference>
<keyword evidence="1" id="KW-0326">Glycosidase</keyword>
<evidence type="ECO:0000256" key="1">
    <source>
        <dbReference type="ARBA" id="ARBA00023295"/>
    </source>
</evidence>
<keyword evidence="8" id="KW-1185">Reference proteome</keyword>
<evidence type="ECO:0000259" key="6">
    <source>
        <dbReference type="PROSITE" id="PS50853"/>
    </source>
</evidence>
<protein>
    <submittedName>
        <fullName evidence="7">Fibronectin type III domain-containing protein</fullName>
    </submittedName>
</protein>
<evidence type="ECO:0000256" key="2">
    <source>
        <dbReference type="ARBA" id="ARBA00023326"/>
    </source>
</evidence>
<evidence type="ECO:0000313" key="8">
    <source>
        <dbReference type="Proteomes" id="UP001165378"/>
    </source>
</evidence>
<dbReference type="EMBL" id="JAKFHA010000004">
    <property type="protein sequence ID" value="MCF2527616.1"/>
    <property type="molecule type" value="Genomic_DNA"/>
</dbReference>
<dbReference type="Pfam" id="PF05345">
    <property type="entry name" value="He_PIG"/>
    <property type="match status" value="1"/>
</dbReference>
<feature type="compositionally biased region" description="Polar residues" evidence="3">
    <location>
        <begin position="502"/>
        <end position="526"/>
    </location>
</feature>
<dbReference type="SMART" id="SM00060">
    <property type="entry name" value="FN3"/>
    <property type="match status" value="1"/>
</dbReference>
<evidence type="ECO:0000256" key="5">
    <source>
        <dbReference type="SAM" id="SignalP"/>
    </source>
</evidence>
<dbReference type="AlphaFoldDB" id="A0AA41PYQ6"/>
<feature type="region of interest" description="Disordered" evidence="3">
    <location>
        <begin position="502"/>
        <end position="533"/>
    </location>
</feature>
<feature type="domain" description="Fibronectin type-III" evidence="6">
    <location>
        <begin position="322"/>
        <end position="418"/>
    </location>
</feature>
<dbReference type="InterPro" id="IPR036116">
    <property type="entry name" value="FN3_sf"/>
</dbReference>
<dbReference type="InterPro" id="IPR013783">
    <property type="entry name" value="Ig-like_fold"/>
</dbReference>
<dbReference type="SUPFAM" id="SSF49265">
    <property type="entry name" value="Fibronectin type III"/>
    <property type="match status" value="1"/>
</dbReference>
<comment type="caution">
    <text evidence="7">The sequence shown here is derived from an EMBL/GenBank/DDBJ whole genome shotgun (WGS) entry which is preliminary data.</text>
</comment>
<dbReference type="GO" id="GO:0005509">
    <property type="term" value="F:calcium ion binding"/>
    <property type="evidence" value="ECO:0007669"/>
    <property type="project" value="InterPro"/>
</dbReference>
<name>A0AA41PYQ6_9ACTN</name>
<evidence type="ECO:0000256" key="3">
    <source>
        <dbReference type="SAM" id="MobiDB-lite"/>
    </source>
</evidence>
<dbReference type="RefSeq" id="WP_235051776.1">
    <property type="nucleotide sequence ID" value="NZ_JAKFHA010000004.1"/>
</dbReference>
<reference evidence="7" key="1">
    <citation type="submission" date="2022-01" db="EMBL/GenBank/DDBJ databases">
        <title>Genome-Based Taxonomic Classification of the Phylum Actinobacteria.</title>
        <authorList>
            <person name="Gao Y."/>
        </authorList>
    </citation>
    <scope>NUCLEOTIDE SEQUENCE</scope>
    <source>
        <strain evidence="7">KLBMP 8922</strain>
    </source>
</reference>
<keyword evidence="2" id="KW-0624">Polysaccharide degradation</keyword>
<dbReference type="InterPro" id="IPR015919">
    <property type="entry name" value="Cadherin-like_sf"/>
</dbReference>
<dbReference type="SUPFAM" id="SSF49313">
    <property type="entry name" value="Cadherin-like"/>
    <property type="match status" value="1"/>
</dbReference>
<feature type="chain" id="PRO_5041285104" evidence="5">
    <location>
        <begin position="47"/>
        <end position="564"/>
    </location>
</feature>
<feature type="region of interest" description="Disordered" evidence="3">
    <location>
        <begin position="43"/>
        <end position="89"/>
    </location>
</feature>
<dbReference type="GO" id="GO:0016020">
    <property type="term" value="C:membrane"/>
    <property type="evidence" value="ECO:0007669"/>
    <property type="project" value="InterPro"/>
</dbReference>
<keyword evidence="4" id="KW-0472">Membrane</keyword>
<feature type="compositionally biased region" description="Low complexity" evidence="3">
    <location>
        <begin position="58"/>
        <end position="89"/>
    </location>
</feature>
<evidence type="ECO:0000256" key="4">
    <source>
        <dbReference type="SAM" id="Phobius"/>
    </source>
</evidence>
<dbReference type="InterPro" id="IPR003961">
    <property type="entry name" value="FN3_dom"/>
</dbReference>
<keyword evidence="4" id="KW-0812">Transmembrane</keyword>
<gene>
    <name evidence="7" type="ORF">LZ495_10365</name>
</gene>
<dbReference type="CDD" id="cd00063">
    <property type="entry name" value="FN3"/>
    <property type="match status" value="1"/>
</dbReference>
<feature type="signal peptide" evidence="5">
    <location>
        <begin position="1"/>
        <end position="46"/>
    </location>
</feature>
<dbReference type="GO" id="GO:0016798">
    <property type="term" value="F:hydrolase activity, acting on glycosyl bonds"/>
    <property type="evidence" value="ECO:0007669"/>
    <property type="project" value="UniProtKB-KW"/>
</dbReference>
<dbReference type="Pfam" id="PF00041">
    <property type="entry name" value="fn3"/>
    <property type="match status" value="1"/>
</dbReference>